<proteinExistence type="predicted"/>
<evidence type="ECO:0000313" key="1">
    <source>
        <dbReference type="EMBL" id="CAI5446314.1"/>
    </source>
</evidence>
<organism evidence="1 2">
    <name type="scientific">Caenorhabditis angaria</name>
    <dbReference type="NCBI Taxonomy" id="860376"/>
    <lineage>
        <taxon>Eukaryota</taxon>
        <taxon>Metazoa</taxon>
        <taxon>Ecdysozoa</taxon>
        <taxon>Nematoda</taxon>
        <taxon>Chromadorea</taxon>
        <taxon>Rhabditida</taxon>
        <taxon>Rhabditina</taxon>
        <taxon>Rhabditomorpha</taxon>
        <taxon>Rhabditoidea</taxon>
        <taxon>Rhabditidae</taxon>
        <taxon>Peloderinae</taxon>
        <taxon>Caenorhabditis</taxon>
    </lineage>
</organism>
<name>A0A9P1IIV3_9PELO</name>
<gene>
    <name evidence="1" type="ORF">CAMP_LOCUS8951</name>
</gene>
<accession>A0A9P1IIV3</accession>
<comment type="caution">
    <text evidence="1">The sequence shown here is derived from an EMBL/GenBank/DDBJ whole genome shotgun (WGS) entry which is preliminary data.</text>
</comment>
<sequence length="100" mass="12055">MLRRVFLSTTTRRFKLRSIQTVFEEEYYEEQVYEKAEKKMDKKDMREMGWRTGGENDLSANFRTTAGMSDQHYFVETFVRRLSESSPTGRFLRRFSSPFL</sequence>
<dbReference type="EMBL" id="CANHGI010000003">
    <property type="protein sequence ID" value="CAI5446314.1"/>
    <property type="molecule type" value="Genomic_DNA"/>
</dbReference>
<keyword evidence="2" id="KW-1185">Reference proteome</keyword>
<dbReference type="AlphaFoldDB" id="A0A9P1IIV3"/>
<protein>
    <submittedName>
        <fullName evidence="1">Uncharacterized protein</fullName>
    </submittedName>
</protein>
<evidence type="ECO:0000313" key="2">
    <source>
        <dbReference type="Proteomes" id="UP001152747"/>
    </source>
</evidence>
<dbReference type="Proteomes" id="UP001152747">
    <property type="component" value="Unassembled WGS sequence"/>
</dbReference>
<reference evidence="1" key="1">
    <citation type="submission" date="2022-11" db="EMBL/GenBank/DDBJ databases">
        <authorList>
            <person name="Kikuchi T."/>
        </authorList>
    </citation>
    <scope>NUCLEOTIDE SEQUENCE</scope>
    <source>
        <strain evidence="1">PS1010</strain>
    </source>
</reference>